<dbReference type="GO" id="GO:0005789">
    <property type="term" value="C:endoplasmic reticulum membrane"/>
    <property type="evidence" value="ECO:0007669"/>
    <property type="project" value="TreeGrafter"/>
</dbReference>
<dbReference type="GO" id="GO:0006672">
    <property type="term" value="P:ceramide metabolic process"/>
    <property type="evidence" value="ECO:0007669"/>
    <property type="project" value="InterPro"/>
</dbReference>
<feature type="binding site" evidence="7">
    <location>
        <position position="78"/>
    </location>
    <ligand>
        <name>Zn(2+)</name>
        <dbReference type="ChEBI" id="CHEBI:29105"/>
        <note>catalytic</note>
    </ligand>
</feature>
<evidence type="ECO:0000256" key="4">
    <source>
        <dbReference type="ARBA" id="ARBA00022801"/>
    </source>
</evidence>
<sequence length="142" mass="16721">STYTILQFAMIFYLRLLHVQQRRIRSNPDLSILIRRTFGAALLAVIVWLIDLRLCEFVNGISPKSWLWFNPQLHAWWHLFSACALYQAIMLIAYYHYDVRGHYPVLRFWLGFIPILQLKVPPTPSSPTRSQPLQIRKGVLVE</sequence>
<dbReference type="PANTHER" id="PTHR46187:SF3">
    <property type="entry name" value="ALKALINE CERAMIDASE 3"/>
    <property type="match status" value="1"/>
</dbReference>
<evidence type="ECO:0000313" key="9">
    <source>
        <dbReference type="EMBL" id="KAF9549822.1"/>
    </source>
</evidence>
<dbReference type="GO" id="GO:0046872">
    <property type="term" value="F:metal ion binding"/>
    <property type="evidence" value="ECO:0007669"/>
    <property type="project" value="UniProtKB-KW"/>
</dbReference>
<comment type="cofactor">
    <cofactor evidence="7">
        <name>Zn(2+)</name>
        <dbReference type="ChEBI" id="CHEBI:29105"/>
    </cofactor>
</comment>
<reference evidence="9" key="1">
    <citation type="journal article" date="2020" name="Fungal Divers.">
        <title>Resolving the Mortierellaceae phylogeny through synthesis of multi-gene phylogenetics and phylogenomics.</title>
        <authorList>
            <person name="Vandepol N."/>
            <person name="Liber J."/>
            <person name="Desiro A."/>
            <person name="Na H."/>
            <person name="Kennedy M."/>
            <person name="Barry K."/>
            <person name="Grigoriev I.V."/>
            <person name="Miller A.N."/>
            <person name="O'Donnell K."/>
            <person name="Stajich J.E."/>
            <person name="Bonito G."/>
        </authorList>
    </citation>
    <scope>NUCLEOTIDE SEQUENCE</scope>
    <source>
        <strain evidence="9">KOD1015</strain>
    </source>
</reference>
<dbReference type="EMBL" id="JAABOA010007108">
    <property type="protein sequence ID" value="KAF9549822.1"/>
    <property type="molecule type" value="Genomic_DNA"/>
</dbReference>
<accession>A0A9P6FFL6</accession>
<dbReference type="PANTHER" id="PTHR46187">
    <property type="entry name" value="ALKALINE CERAMIDASE 3"/>
    <property type="match status" value="1"/>
</dbReference>
<keyword evidence="6 8" id="KW-0472">Membrane</keyword>
<feature type="binding site" evidence="7">
    <location>
        <position position="74"/>
    </location>
    <ligand>
        <name>Zn(2+)</name>
        <dbReference type="ChEBI" id="CHEBI:29105"/>
        <note>catalytic</note>
    </ligand>
</feature>
<feature type="transmembrane region" description="Helical" evidence="8">
    <location>
        <begin position="75"/>
        <end position="97"/>
    </location>
</feature>
<evidence type="ECO:0000256" key="2">
    <source>
        <dbReference type="ARBA" id="ARBA00009780"/>
    </source>
</evidence>
<organism evidence="9 10">
    <name type="scientific">Lunasporangiospora selenospora</name>
    <dbReference type="NCBI Taxonomy" id="979761"/>
    <lineage>
        <taxon>Eukaryota</taxon>
        <taxon>Fungi</taxon>
        <taxon>Fungi incertae sedis</taxon>
        <taxon>Mucoromycota</taxon>
        <taxon>Mortierellomycotina</taxon>
        <taxon>Mortierellomycetes</taxon>
        <taxon>Mortierellales</taxon>
        <taxon>Mortierellaceae</taxon>
        <taxon>Lunasporangiospora</taxon>
    </lineage>
</organism>
<proteinExistence type="inferred from homology"/>
<comment type="caution">
    <text evidence="9">The sequence shown here is derived from an EMBL/GenBank/DDBJ whole genome shotgun (WGS) entry which is preliminary data.</text>
</comment>
<evidence type="ECO:0000313" key="10">
    <source>
        <dbReference type="Proteomes" id="UP000780801"/>
    </source>
</evidence>
<keyword evidence="7" id="KW-0479">Metal-binding</keyword>
<protein>
    <recommendedName>
        <fullName evidence="11">Alkaline ceramidase</fullName>
    </recommendedName>
</protein>
<dbReference type="OrthoDB" id="187171at2759"/>
<evidence type="ECO:0000256" key="8">
    <source>
        <dbReference type="SAM" id="Phobius"/>
    </source>
</evidence>
<name>A0A9P6FFL6_9FUNG</name>
<evidence type="ECO:0000256" key="5">
    <source>
        <dbReference type="ARBA" id="ARBA00022989"/>
    </source>
</evidence>
<dbReference type="InterPro" id="IPR008901">
    <property type="entry name" value="ACER"/>
</dbReference>
<keyword evidence="4" id="KW-0378">Hydrolase</keyword>
<evidence type="ECO:0008006" key="11">
    <source>
        <dbReference type="Google" id="ProtNLM"/>
    </source>
</evidence>
<keyword evidence="10" id="KW-1185">Reference proteome</keyword>
<keyword evidence="5 8" id="KW-1133">Transmembrane helix</keyword>
<dbReference type="GO" id="GO:0016811">
    <property type="term" value="F:hydrolase activity, acting on carbon-nitrogen (but not peptide) bonds, in linear amides"/>
    <property type="evidence" value="ECO:0007669"/>
    <property type="project" value="InterPro"/>
</dbReference>
<dbReference type="Pfam" id="PF05875">
    <property type="entry name" value="Ceramidase"/>
    <property type="match status" value="1"/>
</dbReference>
<dbReference type="Proteomes" id="UP000780801">
    <property type="component" value="Unassembled WGS sequence"/>
</dbReference>
<keyword evidence="3 8" id="KW-0812">Transmembrane</keyword>
<comment type="similarity">
    <text evidence="2">Belongs to the alkaline ceramidase family.</text>
</comment>
<evidence type="ECO:0000256" key="6">
    <source>
        <dbReference type="ARBA" id="ARBA00023136"/>
    </source>
</evidence>
<gene>
    <name evidence="9" type="ORF">BGW38_009574</name>
</gene>
<feature type="non-terminal residue" evidence="9">
    <location>
        <position position="1"/>
    </location>
</feature>
<comment type="subcellular location">
    <subcellularLocation>
        <location evidence="1">Membrane</location>
        <topology evidence="1">Multi-pass membrane protein</topology>
    </subcellularLocation>
</comment>
<evidence type="ECO:0000256" key="3">
    <source>
        <dbReference type="ARBA" id="ARBA00022692"/>
    </source>
</evidence>
<evidence type="ECO:0000256" key="1">
    <source>
        <dbReference type="ARBA" id="ARBA00004141"/>
    </source>
</evidence>
<evidence type="ECO:0000256" key="7">
    <source>
        <dbReference type="PIRSR" id="PIRSR608901-2"/>
    </source>
</evidence>
<keyword evidence="7" id="KW-0862">Zinc</keyword>
<dbReference type="AlphaFoldDB" id="A0A9P6FFL6"/>
<feature type="transmembrane region" description="Helical" evidence="8">
    <location>
        <begin position="32"/>
        <end position="50"/>
    </location>
</feature>